<evidence type="ECO:0000256" key="6">
    <source>
        <dbReference type="ARBA" id="ARBA00022840"/>
    </source>
</evidence>
<feature type="domain" description="MCM C-terminal AAA(+) ATPase" evidence="11">
    <location>
        <begin position="280"/>
        <end position="484"/>
    </location>
</feature>
<dbReference type="EC" id="3.6.4.12" evidence="10"/>
<dbReference type="SMART" id="SM00350">
    <property type="entry name" value="MCM"/>
    <property type="match status" value="1"/>
</dbReference>
<dbReference type="SUPFAM" id="SSF52540">
    <property type="entry name" value="P-loop containing nucleoside triphosphate hydrolases"/>
    <property type="match status" value="1"/>
</dbReference>
<comment type="caution">
    <text evidence="12">The sequence shown here is derived from an EMBL/GenBank/DDBJ whole genome shotgun (WGS) entry which is preliminary data.</text>
</comment>
<dbReference type="PRINTS" id="PR01657">
    <property type="entry name" value="MCMFAMILY"/>
</dbReference>
<dbReference type="CDD" id="cd17756">
    <property type="entry name" value="MCM5"/>
    <property type="match status" value="1"/>
</dbReference>
<dbReference type="InterPro" id="IPR001208">
    <property type="entry name" value="MCM_dom"/>
</dbReference>
<evidence type="ECO:0000256" key="5">
    <source>
        <dbReference type="ARBA" id="ARBA00022806"/>
    </source>
</evidence>
<keyword evidence="5 10" id="KW-0347">Helicase</keyword>
<evidence type="ECO:0000256" key="1">
    <source>
        <dbReference type="ARBA" id="ARBA00004123"/>
    </source>
</evidence>
<keyword evidence="2 10" id="KW-0235">DNA replication</keyword>
<evidence type="ECO:0000256" key="8">
    <source>
        <dbReference type="ARBA" id="ARBA00023242"/>
    </source>
</evidence>
<dbReference type="GeneID" id="36319989"/>
<dbReference type="GO" id="GO:0006270">
    <property type="term" value="P:DNA replication initiation"/>
    <property type="evidence" value="ECO:0007669"/>
    <property type="project" value="UniProtKB-UniRule"/>
</dbReference>
<dbReference type="GO" id="GO:0043138">
    <property type="term" value="F:3'-5' DNA helicase activity"/>
    <property type="evidence" value="ECO:0007669"/>
    <property type="project" value="TreeGrafter"/>
</dbReference>
<evidence type="ECO:0000256" key="3">
    <source>
        <dbReference type="ARBA" id="ARBA00022741"/>
    </source>
</evidence>
<comment type="subcellular location">
    <subcellularLocation>
        <location evidence="1 10">Nucleus</location>
    </subcellularLocation>
</comment>
<organism evidence="12 13">
    <name type="scientific">Vairimorpha ceranae</name>
    <dbReference type="NCBI Taxonomy" id="40302"/>
    <lineage>
        <taxon>Eukaryota</taxon>
        <taxon>Fungi</taxon>
        <taxon>Fungi incertae sedis</taxon>
        <taxon>Microsporidia</taxon>
        <taxon>Nosematidae</taxon>
        <taxon>Vairimorpha</taxon>
    </lineage>
</organism>
<name>A0A0F9WUQ4_9MICR</name>
<dbReference type="Pfam" id="PF17855">
    <property type="entry name" value="MCM_lid"/>
    <property type="match status" value="1"/>
</dbReference>
<keyword evidence="10" id="KW-0131">Cell cycle</keyword>
<dbReference type="EMBL" id="JPQZ01000003">
    <property type="protein sequence ID" value="KKO76478.1"/>
    <property type="molecule type" value="Genomic_DNA"/>
</dbReference>
<keyword evidence="4 10" id="KW-0378">Hydrolase</keyword>
<keyword evidence="13" id="KW-1185">Reference proteome</keyword>
<evidence type="ECO:0000256" key="7">
    <source>
        <dbReference type="ARBA" id="ARBA00023125"/>
    </source>
</evidence>
<dbReference type="Gene3D" id="3.30.1640.10">
    <property type="entry name" value="mini-chromosome maintenance (MCM) complex, chain A, domain 1"/>
    <property type="match status" value="1"/>
</dbReference>
<keyword evidence="8 10" id="KW-0539">Nucleus</keyword>
<evidence type="ECO:0000256" key="9">
    <source>
        <dbReference type="RuleBase" id="RU004070"/>
    </source>
</evidence>
<dbReference type="Pfam" id="PF17207">
    <property type="entry name" value="MCM_OB"/>
    <property type="match status" value="1"/>
</dbReference>
<dbReference type="GO" id="GO:0006279">
    <property type="term" value="P:premeiotic DNA replication"/>
    <property type="evidence" value="ECO:0007669"/>
    <property type="project" value="UniProtKB-ARBA"/>
</dbReference>
<dbReference type="AlphaFoldDB" id="A0A0F9WUQ4"/>
<dbReference type="GO" id="GO:0042555">
    <property type="term" value="C:MCM complex"/>
    <property type="evidence" value="ECO:0007669"/>
    <property type="project" value="UniProtKB-UniRule"/>
</dbReference>
<dbReference type="InterPro" id="IPR012340">
    <property type="entry name" value="NA-bd_OB-fold"/>
</dbReference>
<dbReference type="OrthoDB" id="10036721at2759"/>
<dbReference type="Gene3D" id="2.40.50.140">
    <property type="entry name" value="Nucleic acid-binding proteins"/>
    <property type="match status" value="1"/>
</dbReference>
<dbReference type="GO" id="GO:0016887">
    <property type="term" value="F:ATP hydrolysis activity"/>
    <property type="evidence" value="ECO:0007669"/>
    <property type="project" value="RHEA"/>
</dbReference>
<keyword evidence="7 9" id="KW-0238">DNA-binding</keyword>
<dbReference type="Gene3D" id="3.40.50.300">
    <property type="entry name" value="P-loop containing nucleotide triphosphate hydrolases"/>
    <property type="match status" value="1"/>
</dbReference>
<evidence type="ECO:0000313" key="12">
    <source>
        <dbReference type="EMBL" id="KKO76478.1"/>
    </source>
</evidence>
<comment type="catalytic activity">
    <reaction evidence="10">
        <text>ATP + H2O = ADP + phosphate + H(+)</text>
        <dbReference type="Rhea" id="RHEA:13065"/>
        <dbReference type="ChEBI" id="CHEBI:15377"/>
        <dbReference type="ChEBI" id="CHEBI:15378"/>
        <dbReference type="ChEBI" id="CHEBI:30616"/>
        <dbReference type="ChEBI" id="CHEBI:43474"/>
        <dbReference type="ChEBI" id="CHEBI:456216"/>
        <dbReference type="EC" id="3.6.4.12"/>
    </reaction>
</comment>
<dbReference type="PANTHER" id="PTHR11630">
    <property type="entry name" value="DNA REPLICATION LICENSING FACTOR MCM FAMILY MEMBER"/>
    <property type="match status" value="1"/>
</dbReference>
<comment type="subunit">
    <text evidence="10">Component of the MCM2-7 complex.</text>
</comment>
<accession>A0A0F9WUQ4</accession>
<dbReference type="GO" id="GO:0005524">
    <property type="term" value="F:ATP binding"/>
    <property type="evidence" value="ECO:0007669"/>
    <property type="project" value="UniProtKB-UniRule"/>
</dbReference>
<dbReference type="SUPFAM" id="SSF50249">
    <property type="entry name" value="Nucleic acid-binding proteins"/>
    <property type="match status" value="1"/>
</dbReference>
<dbReference type="VEuPathDB" id="MicrosporidiaDB:AAJ76_3000150672"/>
<evidence type="ECO:0000256" key="4">
    <source>
        <dbReference type="ARBA" id="ARBA00022801"/>
    </source>
</evidence>
<dbReference type="GO" id="GO:0031261">
    <property type="term" value="C:DNA replication preinitiation complex"/>
    <property type="evidence" value="ECO:0007669"/>
    <property type="project" value="UniProtKB-ARBA"/>
</dbReference>
<dbReference type="FunFam" id="3.40.50.300:FF:000826">
    <property type="entry name" value="Replicative DNA helicase Mcm"/>
    <property type="match status" value="1"/>
</dbReference>
<dbReference type="GO" id="GO:0005656">
    <property type="term" value="C:nuclear pre-replicative complex"/>
    <property type="evidence" value="ECO:0007669"/>
    <property type="project" value="UniProtKB-ARBA"/>
</dbReference>
<dbReference type="PANTHER" id="PTHR11630:SF42">
    <property type="entry name" value="DNA REPLICATION LICENSING FACTOR MCM5"/>
    <property type="match status" value="1"/>
</dbReference>
<dbReference type="InterPro" id="IPR008048">
    <property type="entry name" value="MCM5"/>
</dbReference>
<dbReference type="Pfam" id="PF00493">
    <property type="entry name" value="MCM"/>
    <property type="match status" value="1"/>
</dbReference>
<evidence type="ECO:0000256" key="2">
    <source>
        <dbReference type="ARBA" id="ARBA00022705"/>
    </source>
</evidence>
<evidence type="ECO:0000256" key="10">
    <source>
        <dbReference type="RuleBase" id="RU368063"/>
    </source>
</evidence>
<proteinExistence type="inferred from homology"/>
<dbReference type="VEuPathDB" id="MicrosporidiaDB:G9O61_00g016170"/>
<dbReference type="Gene3D" id="2.20.28.10">
    <property type="match status" value="1"/>
</dbReference>
<dbReference type="GO" id="GO:0043596">
    <property type="term" value="C:nuclear replication fork"/>
    <property type="evidence" value="ECO:0007669"/>
    <property type="project" value="UniProtKB-ARBA"/>
</dbReference>
<dbReference type="GO" id="GO:0017116">
    <property type="term" value="F:single-stranded DNA helicase activity"/>
    <property type="evidence" value="ECO:0007669"/>
    <property type="project" value="TreeGrafter"/>
</dbReference>
<evidence type="ECO:0000259" key="11">
    <source>
        <dbReference type="PROSITE" id="PS50051"/>
    </source>
</evidence>
<gene>
    <name evidence="12" type="ORF">AAJ76_3000150672</name>
</gene>
<dbReference type="InterPro" id="IPR031327">
    <property type="entry name" value="MCM"/>
</dbReference>
<dbReference type="InterPro" id="IPR027925">
    <property type="entry name" value="MCM_N"/>
</dbReference>
<dbReference type="GO" id="GO:0003688">
    <property type="term" value="F:DNA replication origin binding"/>
    <property type="evidence" value="ECO:0007669"/>
    <property type="project" value="UniProtKB-UniRule"/>
</dbReference>
<sequence length="677" mass="76350">MSFDEQRITSVDLISNTVPINKSTIQSHFIDFLQNFRSEHREYAHTLSNNINQQIYELVIKLEHINQFSDILSQFICSDPEKFLEYCEEAISNAYFLDPVKNFQLNIISNEQIQSIRNVNASKSHKIIRVKGMVVSASSIITKPKKLYIICRNCLNGKFVTDLIPRTCDQSECPIDPYIIVPEKSHVVDVQYIKIQEEFEDIPVGETPRHFSLIMEKNLVNKIVPGCLGIFTGIYGISTKGNNNFSYIKVIGLEAMTNKTTKRFSDEEIEEFKNMAKDDIYKKITKSIAPSIYGHEDIKKALACMLFGGTRRVMEDKITLRGDINVLLLGDPGVAKSQLLKFMEMVSPIGVYTSGKGSSAAGLTASVIKDHNGDFYLEGGALVLGDNGICCIDEFDKMNEQDRVAIHEAMEQQTISIAKAGITTILNTRTSILAAANPVFGRYDDYKTPDENVEFGTTILSRFDCIFILKDKHGPNDAIMARHVLGIHKKEDNELADSDIIPVDKLRRYAQYAKAKVFPVLSEAAGKLLINYYTTTRKEVKEMEQDSFKKSSIPITVRQLEGIIRLSESLAKIELSEKVFERHVEEAIRIFKVSTMNAVSQGHMLEGMIRSDLLKKIEDFCDRIKSLVPLGASIKYNELLIKLGKQNEAISKKAIDYMCKQGKLVSRESGKSLLRQP</sequence>
<dbReference type="VEuPathDB" id="MicrosporidiaDB:NCER_100964"/>
<keyword evidence="3 9" id="KW-0547">Nucleotide-binding</keyword>
<dbReference type="RefSeq" id="XP_024332220.1">
    <property type="nucleotide sequence ID" value="XM_024475058.1"/>
</dbReference>
<dbReference type="PRINTS" id="PR01661">
    <property type="entry name" value="MCMPROTEIN5"/>
</dbReference>
<comment type="function">
    <text evidence="10">Acts as component of the MCM2-7 complex (MCM complex) which is the replicative helicase essential for 'once per cell cycle' DNA replication initiation and elongation in eukaryotic cells. The active ATPase sites in the MCM2-7 ring are formed through the interaction surfaces of two neighboring subunits such that a critical structure of a conserved arginine finger motif is provided in trans relative to the ATP-binding site of the Walker A box of the adjacent subunit. The six ATPase active sites, however, are likely to contribute differentially to the complex helicase activity.</text>
</comment>
<evidence type="ECO:0000313" key="13">
    <source>
        <dbReference type="Proteomes" id="UP000034350"/>
    </source>
</evidence>
<dbReference type="GO" id="GO:0003697">
    <property type="term" value="F:single-stranded DNA binding"/>
    <property type="evidence" value="ECO:0007669"/>
    <property type="project" value="TreeGrafter"/>
</dbReference>
<dbReference type="PROSITE" id="PS50051">
    <property type="entry name" value="MCM_2"/>
    <property type="match status" value="1"/>
</dbReference>
<keyword evidence="6 9" id="KW-0067">ATP-binding</keyword>
<dbReference type="InterPro" id="IPR018525">
    <property type="entry name" value="MCM_CS"/>
</dbReference>
<dbReference type="InterPro" id="IPR027417">
    <property type="entry name" value="P-loop_NTPase"/>
</dbReference>
<dbReference type="InterPro" id="IPR041562">
    <property type="entry name" value="MCM_lid"/>
</dbReference>
<dbReference type="GO" id="GO:0000727">
    <property type="term" value="P:double-strand break repair via break-induced replication"/>
    <property type="evidence" value="ECO:0007669"/>
    <property type="project" value="TreeGrafter"/>
</dbReference>
<dbReference type="Pfam" id="PF14551">
    <property type="entry name" value="MCM_N"/>
    <property type="match status" value="1"/>
</dbReference>
<dbReference type="PROSITE" id="PS00847">
    <property type="entry name" value="MCM_1"/>
    <property type="match status" value="1"/>
</dbReference>
<comment type="similarity">
    <text evidence="9">Belongs to the MCM family.</text>
</comment>
<reference evidence="12 13" key="1">
    <citation type="journal article" date="2015" name="Environ. Microbiol.">
        <title>Genome analyses suggest the presence of polyploidy and recent human-driven expansions in eight global populations of the honeybee pathogen Nosema ceranae.</title>
        <authorList>
            <person name="Pelin A."/>
            <person name="Selman M."/>
            <person name="Aris-Brosou S."/>
            <person name="Farinelli L."/>
            <person name="Corradi N."/>
        </authorList>
    </citation>
    <scope>NUCLEOTIDE SEQUENCE [LARGE SCALE GENOMIC DNA]</scope>
    <source>
        <strain evidence="12 13">PA08 1199</strain>
    </source>
</reference>
<dbReference type="Proteomes" id="UP000034350">
    <property type="component" value="Unassembled WGS sequence"/>
</dbReference>
<dbReference type="InterPro" id="IPR033762">
    <property type="entry name" value="MCM_OB"/>
</dbReference>
<protein>
    <recommendedName>
        <fullName evidence="10">DNA replication licensing factor MCM5</fullName>
        <ecNumber evidence="10">3.6.4.12</ecNumber>
    </recommendedName>
</protein>